<dbReference type="Gene3D" id="3.40.190.10">
    <property type="entry name" value="Periplasmic binding protein-like II"/>
    <property type="match status" value="2"/>
</dbReference>
<dbReference type="RefSeq" id="WP_192507156.1">
    <property type="nucleotide sequence ID" value="NZ_AQGV01000012.1"/>
</dbReference>
<evidence type="ECO:0000313" key="2">
    <source>
        <dbReference type="Proteomes" id="UP000615755"/>
    </source>
</evidence>
<evidence type="ECO:0000313" key="1">
    <source>
        <dbReference type="EMBL" id="MBE0367779.1"/>
    </source>
</evidence>
<accession>A0ABR9E9X0</accession>
<dbReference type="SUPFAM" id="SSF53850">
    <property type="entry name" value="Periplasmic binding protein-like II"/>
    <property type="match status" value="1"/>
</dbReference>
<proteinExistence type="predicted"/>
<name>A0ABR9E9X0_9GAMM</name>
<comment type="caution">
    <text evidence="1">The sequence shown here is derived from an EMBL/GenBank/DDBJ whole genome shotgun (WGS) entry which is preliminary data.</text>
</comment>
<dbReference type="Proteomes" id="UP000615755">
    <property type="component" value="Unassembled WGS sequence"/>
</dbReference>
<organism evidence="1 2">
    <name type="scientific">Pseudoalteromonas aurantia 208</name>
    <dbReference type="NCBI Taxonomy" id="1314867"/>
    <lineage>
        <taxon>Bacteria</taxon>
        <taxon>Pseudomonadati</taxon>
        <taxon>Pseudomonadota</taxon>
        <taxon>Gammaproteobacteria</taxon>
        <taxon>Alteromonadales</taxon>
        <taxon>Pseudoalteromonadaceae</taxon>
        <taxon>Pseudoalteromonas</taxon>
    </lineage>
</organism>
<reference evidence="1 2" key="1">
    <citation type="submission" date="2015-03" db="EMBL/GenBank/DDBJ databases">
        <title>Genome sequence of Pseudoalteromonas aurantia.</title>
        <authorList>
            <person name="Xie B.-B."/>
            <person name="Rong J.-C."/>
            <person name="Qin Q.-L."/>
            <person name="Zhang Y.-Z."/>
        </authorList>
    </citation>
    <scope>NUCLEOTIDE SEQUENCE [LARGE SCALE GENOMIC DNA]</scope>
    <source>
        <strain evidence="1 2">208</strain>
    </source>
</reference>
<evidence type="ECO:0008006" key="3">
    <source>
        <dbReference type="Google" id="ProtNLM"/>
    </source>
</evidence>
<dbReference type="EMBL" id="AQGV01000012">
    <property type="protein sequence ID" value="MBE0367779.1"/>
    <property type="molecule type" value="Genomic_DNA"/>
</dbReference>
<keyword evidence="2" id="KW-1185">Reference proteome</keyword>
<gene>
    <name evidence="1" type="ORF">PAUR_a1217</name>
</gene>
<protein>
    <recommendedName>
        <fullName evidence="3">Solute-binding protein family 3/N-terminal domain-containing protein</fullName>
    </recommendedName>
</protein>
<sequence>MHHVLILIFGLIFILPSYGQTLKVRGAQSEFDSTHDYYIGLIKLAYEKIDKPVDITFAPYMVQQRALNELKAGRLIDIYWAGTDSERESALGFVPIPLVKGLLGYRVFTAHKRAIEKLKKISTLEQLKQHRLCQGSHWPDTDIMIAAGLNVMPNTIYENMFKQAYSGRCFAFPRGINEAHSEVISRNQTMPDLIVYDKLILKYPFPMYFFTRKNNHELITNLANGLNKAIEDGSFDKYMKTHSSTKHLFPLSKWQSSSVIHIDNPFLDPNRNITDPKYWVSLGIKN</sequence>